<protein>
    <submittedName>
        <fullName evidence="5">S-adenosyl-L-methionine hydrolase (Adenosine-forming)</fullName>
        <ecNumber evidence="5">3.13.2.3</ecNumber>
    </submittedName>
</protein>
<dbReference type="Gene3D" id="3.40.50.10790">
    <property type="entry name" value="S-adenosyl-l-methionine hydroxide adenosyltransferase, N-terminal"/>
    <property type="match status" value="1"/>
</dbReference>
<organism evidence="5 6">
    <name type="scientific">Tenacibaculum vairaonense</name>
    <dbReference type="NCBI Taxonomy" id="3137860"/>
    <lineage>
        <taxon>Bacteria</taxon>
        <taxon>Pseudomonadati</taxon>
        <taxon>Bacteroidota</taxon>
        <taxon>Flavobacteriia</taxon>
        <taxon>Flavobacteriales</taxon>
        <taxon>Flavobacteriaceae</taxon>
        <taxon>Tenacibaculum</taxon>
    </lineage>
</organism>
<keyword evidence="1" id="KW-0949">S-adenosyl-L-methionine</keyword>
<dbReference type="InterPro" id="IPR023228">
    <property type="entry name" value="SAM_OH_AdoTrfase_N_sf"/>
</dbReference>
<dbReference type="GO" id="GO:0016787">
    <property type="term" value="F:hydrolase activity"/>
    <property type="evidence" value="ECO:0007669"/>
    <property type="project" value="UniProtKB-KW"/>
</dbReference>
<dbReference type="SUPFAM" id="SSF101852">
    <property type="entry name" value="Bacterial fluorinating enzyme, C-terminal domain"/>
    <property type="match status" value="1"/>
</dbReference>
<keyword evidence="5" id="KW-0378">Hydrolase</keyword>
<dbReference type="PANTHER" id="PTHR35092">
    <property type="entry name" value="CHLORINASE MJ1651"/>
    <property type="match status" value="1"/>
</dbReference>
<feature type="domain" description="S-adenosyl-l-methionine hydroxide adenosyltransferase N-terminal" evidence="3">
    <location>
        <begin position="4"/>
        <end position="145"/>
    </location>
</feature>
<evidence type="ECO:0000313" key="5">
    <source>
        <dbReference type="EMBL" id="CAL2107196.1"/>
    </source>
</evidence>
<dbReference type="RefSeq" id="WP_348704875.1">
    <property type="nucleotide sequence ID" value="NZ_CAXIYA010000022.1"/>
</dbReference>
<dbReference type="InterPro" id="IPR046469">
    <property type="entry name" value="SAM_HAT_N"/>
</dbReference>
<evidence type="ECO:0000313" key="6">
    <source>
        <dbReference type="Proteomes" id="UP001497602"/>
    </source>
</evidence>
<proteinExistence type="inferred from homology"/>
<comment type="similarity">
    <text evidence="2">Belongs to the SAM hydrolase / SAM-dependent halogenase family.</text>
</comment>
<dbReference type="Gene3D" id="2.40.30.90">
    <property type="entry name" value="Bacterial fluorinating enzyme like"/>
    <property type="match status" value="1"/>
</dbReference>
<dbReference type="SUPFAM" id="SSF102522">
    <property type="entry name" value="Bacterial fluorinating enzyme, N-terminal domain"/>
    <property type="match status" value="1"/>
</dbReference>
<dbReference type="InterPro" id="IPR023227">
    <property type="entry name" value="SAM_OH_AdoTrfase_C_sf"/>
</dbReference>
<dbReference type="InterPro" id="IPR046470">
    <property type="entry name" value="SAM_HAT_C"/>
</dbReference>
<name>A0ABM9PN93_9FLAO</name>
<keyword evidence="6" id="KW-1185">Reference proteome</keyword>
<reference evidence="5 6" key="1">
    <citation type="submission" date="2024-05" db="EMBL/GenBank/DDBJ databases">
        <authorList>
            <person name="Duchaud E."/>
        </authorList>
    </citation>
    <scope>NUCLEOTIDE SEQUENCE [LARGE SCALE GENOMIC DNA]</scope>
    <source>
        <strain evidence="5">Ena-SAMPLE-TAB-13-05-2024-13:56:06:370-140305</strain>
    </source>
</reference>
<dbReference type="Pfam" id="PF20257">
    <property type="entry name" value="SAM_HAT_C"/>
    <property type="match status" value="1"/>
</dbReference>
<dbReference type="Pfam" id="PF01887">
    <property type="entry name" value="SAM_HAT_N"/>
    <property type="match status" value="1"/>
</dbReference>
<dbReference type="InterPro" id="IPR002747">
    <property type="entry name" value="SAM_OH_AdoTrfase"/>
</dbReference>
<dbReference type="EC" id="3.13.2.3" evidence="5"/>
<dbReference type="PIRSF" id="PIRSF006779">
    <property type="entry name" value="UCP006779"/>
    <property type="match status" value="1"/>
</dbReference>
<comment type="caution">
    <text evidence="5">The sequence shown here is derived from an EMBL/GenBank/DDBJ whole genome shotgun (WGS) entry which is preliminary data.</text>
</comment>
<gene>
    <name evidence="5" type="ORF">T190115A13A_30042</name>
</gene>
<sequence>MAIITLTTDFGMKDPFVGAVKGAIYSELPTATIVDITHLISPFNITETAYILKNAYKSFPERTIHIIGVDSELSPNNKHIAIELDNQFFICPDNGLISMVASEINPTKIVEINIHNHINSSFPVLDVFVKVASHIARGGSLSVIGKEITDYKKLIEIQPKINQQQTIIKGGVIYIDNYGNAITNISKKLFSSIGKGRNFVISASRYQFTKVFDKYNEIVDYSIPEEKRQYDGDKLAIFNSADFLEIAIYRSNLNTVGGASTLLGLQYRDTITIEFEDIIKPEFIPANQ</sequence>
<dbReference type="EMBL" id="CAXJRC010000033">
    <property type="protein sequence ID" value="CAL2107196.1"/>
    <property type="molecule type" value="Genomic_DNA"/>
</dbReference>
<dbReference type="PANTHER" id="PTHR35092:SF1">
    <property type="entry name" value="CHLORINASE MJ1651"/>
    <property type="match status" value="1"/>
</dbReference>
<evidence type="ECO:0000259" key="4">
    <source>
        <dbReference type="Pfam" id="PF20257"/>
    </source>
</evidence>
<accession>A0ABM9PN93</accession>
<evidence type="ECO:0000256" key="1">
    <source>
        <dbReference type="ARBA" id="ARBA00022691"/>
    </source>
</evidence>
<evidence type="ECO:0000259" key="3">
    <source>
        <dbReference type="Pfam" id="PF01887"/>
    </source>
</evidence>
<dbReference type="Proteomes" id="UP001497602">
    <property type="component" value="Unassembled WGS sequence"/>
</dbReference>
<feature type="domain" description="S-adenosyl-l-methionine hydroxide adenosyltransferase C-terminal" evidence="4">
    <location>
        <begin position="170"/>
        <end position="272"/>
    </location>
</feature>
<evidence type="ECO:0000256" key="2">
    <source>
        <dbReference type="ARBA" id="ARBA00024035"/>
    </source>
</evidence>